<reference evidence="3 4" key="1">
    <citation type="journal article" date="2016" name="Nat. Commun.">
        <title>Thousands of microbial genomes shed light on interconnected biogeochemical processes in an aquifer system.</title>
        <authorList>
            <person name="Anantharaman K."/>
            <person name="Brown C.T."/>
            <person name="Hug L.A."/>
            <person name="Sharon I."/>
            <person name="Castelle C.J."/>
            <person name="Probst A.J."/>
            <person name="Thomas B.C."/>
            <person name="Singh A."/>
            <person name="Wilkins M.J."/>
            <person name="Karaoz U."/>
            <person name="Brodie E.L."/>
            <person name="Williams K.H."/>
            <person name="Hubbard S.S."/>
            <person name="Banfield J.F."/>
        </authorList>
    </citation>
    <scope>NUCLEOTIDE SEQUENCE [LARGE SCALE GENOMIC DNA]</scope>
</reference>
<dbReference type="AlphaFoldDB" id="A0A1F5VP22"/>
<dbReference type="Proteomes" id="UP000178943">
    <property type="component" value="Unassembled WGS sequence"/>
</dbReference>
<feature type="domain" description="Glycosyl transferase family 1" evidence="1">
    <location>
        <begin position="202"/>
        <end position="352"/>
    </location>
</feature>
<evidence type="ECO:0000313" key="4">
    <source>
        <dbReference type="Proteomes" id="UP000178943"/>
    </source>
</evidence>
<dbReference type="Pfam" id="PF00534">
    <property type="entry name" value="Glycos_transf_1"/>
    <property type="match status" value="1"/>
</dbReference>
<dbReference type="PANTHER" id="PTHR45947:SF3">
    <property type="entry name" value="SULFOQUINOVOSYL TRANSFERASE SQD2"/>
    <property type="match status" value="1"/>
</dbReference>
<dbReference type="InterPro" id="IPR050194">
    <property type="entry name" value="Glycosyltransferase_grp1"/>
</dbReference>
<sequence>MKILLITGIFPPDHGGPATYIPLIAQELLGQNHRISVITLSDALPDHPENYPYPIKRIKRRQNILIRVIKTIWSILHHAKDHDVLYTNGLHFEAVIANLILRKPLIHKFVGDYAWEKARSMHWTNYEFEEFQKELPLPFRLRFLKTIRNFYAQRAHHIIVPSIFLKKCVSKWGIPEEKITVVYNAAPEIKHLEHTIPSPLNTNVTIVYAGRLVSWKNVDSIIKIASDIKEAGIIIIGDGEEKENLQALAKKLKIEDRVWFTGYQDKKQFYSLMKTSDIFILFSNYEGFPHIILESMKIGIPVIATNAGGNSELLINGYNCLLIEKDNYQQLLSAVKQLLQDRETREKIIHGAEMTMENFSVSRMVSETEKVLLATVEKNRLKGSIKQRNR</sequence>
<proteinExistence type="predicted"/>
<dbReference type="GO" id="GO:0016757">
    <property type="term" value="F:glycosyltransferase activity"/>
    <property type="evidence" value="ECO:0007669"/>
    <property type="project" value="InterPro"/>
</dbReference>
<accession>A0A1F5VP22</accession>
<dbReference type="Gene3D" id="3.40.50.2000">
    <property type="entry name" value="Glycogen Phosphorylase B"/>
    <property type="match status" value="2"/>
</dbReference>
<gene>
    <name evidence="3" type="ORF">A2Y62_21320</name>
</gene>
<evidence type="ECO:0008006" key="5">
    <source>
        <dbReference type="Google" id="ProtNLM"/>
    </source>
</evidence>
<dbReference type="CDD" id="cd03801">
    <property type="entry name" value="GT4_PimA-like"/>
    <property type="match status" value="1"/>
</dbReference>
<dbReference type="EMBL" id="MFGW01000117">
    <property type="protein sequence ID" value="OGF65139.1"/>
    <property type="molecule type" value="Genomic_DNA"/>
</dbReference>
<dbReference type="InterPro" id="IPR028098">
    <property type="entry name" value="Glyco_trans_4-like_N"/>
</dbReference>
<comment type="caution">
    <text evidence="3">The sequence shown here is derived from an EMBL/GenBank/DDBJ whole genome shotgun (WGS) entry which is preliminary data.</text>
</comment>
<feature type="domain" description="Glycosyltransferase subfamily 4-like N-terminal" evidence="2">
    <location>
        <begin position="15"/>
        <end position="185"/>
    </location>
</feature>
<dbReference type="STRING" id="1817863.A2Y62_21320"/>
<name>A0A1F5VP22_9BACT</name>
<protein>
    <recommendedName>
        <fullName evidence="5">Glycosyl transferase family 1 domain-containing protein</fullName>
    </recommendedName>
</protein>
<organism evidence="3 4">
    <name type="scientific">Candidatus Fischerbacteria bacterium RBG_13_37_8</name>
    <dbReference type="NCBI Taxonomy" id="1817863"/>
    <lineage>
        <taxon>Bacteria</taxon>
        <taxon>Candidatus Fischeribacteriota</taxon>
    </lineage>
</organism>
<dbReference type="PANTHER" id="PTHR45947">
    <property type="entry name" value="SULFOQUINOVOSYL TRANSFERASE SQD2"/>
    <property type="match status" value="1"/>
</dbReference>
<dbReference type="Pfam" id="PF13439">
    <property type="entry name" value="Glyco_transf_4"/>
    <property type="match status" value="1"/>
</dbReference>
<evidence type="ECO:0000313" key="3">
    <source>
        <dbReference type="EMBL" id="OGF65139.1"/>
    </source>
</evidence>
<evidence type="ECO:0000259" key="2">
    <source>
        <dbReference type="Pfam" id="PF13439"/>
    </source>
</evidence>
<dbReference type="SUPFAM" id="SSF53756">
    <property type="entry name" value="UDP-Glycosyltransferase/glycogen phosphorylase"/>
    <property type="match status" value="1"/>
</dbReference>
<evidence type="ECO:0000259" key="1">
    <source>
        <dbReference type="Pfam" id="PF00534"/>
    </source>
</evidence>
<dbReference type="InterPro" id="IPR001296">
    <property type="entry name" value="Glyco_trans_1"/>
</dbReference>